<evidence type="ECO:0000313" key="1">
    <source>
        <dbReference type="EMBL" id="QBR92354.1"/>
    </source>
</evidence>
<gene>
    <name evidence="1" type="ORF">EXE57_08695</name>
</gene>
<accession>A0A4P7GKQ8</accession>
<dbReference type="Gene3D" id="3.10.129.10">
    <property type="entry name" value="Hotdog Thioesterase"/>
    <property type="match status" value="1"/>
</dbReference>
<dbReference type="AlphaFoldDB" id="A0A4P7GKQ8"/>
<reference evidence="1 2" key="1">
    <citation type="submission" date="2019-03" db="EMBL/GenBank/DDBJ databases">
        <title>Three New Species of Nocardioides, Nocardioides euryhalodurans sp. nov., Nocardioides seonyuensis sp. nov. and Nocardioides eburneoflavus sp. nov., Iolated from Soil.</title>
        <authorList>
            <person name="Roh S.G."/>
            <person name="Lee C."/>
            <person name="Kim M.-K."/>
            <person name="Kim S.B."/>
        </authorList>
    </citation>
    <scope>NUCLEOTIDE SEQUENCE [LARGE SCALE GENOMIC DNA]</scope>
    <source>
        <strain evidence="1 2">MMS17-SY117</strain>
    </source>
</reference>
<dbReference type="InterPro" id="IPR029069">
    <property type="entry name" value="HotDog_dom_sf"/>
</dbReference>
<dbReference type="SUPFAM" id="SSF54637">
    <property type="entry name" value="Thioesterase/thiol ester dehydrase-isomerase"/>
    <property type="match status" value="1"/>
</dbReference>
<evidence type="ECO:0000313" key="2">
    <source>
        <dbReference type="Proteomes" id="UP000294894"/>
    </source>
</evidence>
<dbReference type="KEGG" id="noy:EXE57_08695"/>
<proteinExistence type="predicted"/>
<dbReference type="EMBL" id="CP038267">
    <property type="protein sequence ID" value="QBR92354.1"/>
    <property type="molecule type" value="Genomic_DNA"/>
</dbReference>
<organism evidence="1 2">
    <name type="scientific">Nocardioides euryhalodurans</name>
    <dbReference type="NCBI Taxonomy" id="2518370"/>
    <lineage>
        <taxon>Bacteria</taxon>
        <taxon>Bacillati</taxon>
        <taxon>Actinomycetota</taxon>
        <taxon>Actinomycetes</taxon>
        <taxon>Propionibacteriales</taxon>
        <taxon>Nocardioidaceae</taxon>
        <taxon>Nocardioides</taxon>
    </lineage>
</organism>
<evidence type="ECO:0008006" key="3">
    <source>
        <dbReference type="Google" id="ProtNLM"/>
    </source>
</evidence>
<dbReference type="OrthoDB" id="5495835at2"/>
<dbReference type="Proteomes" id="UP000294894">
    <property type="component" value="Chromosome"/>
</dbReference>
<protein>
    <recommendedName>
        <fullName evidence="3">Thioesterase family protein</fullName>
    </recommendedName>
</protein>
<dbReference type="RefSeq" id="WP_135076454.1">
    <property type="nucleotide sequence ID" value="NZ_CP038267.1"/>
</dbReference>
<name>A0A4P7GKQ8_9ACTN</name>
<sequence>MTELIVPRRFRGPASSGNGGWTAGALAGTLDHDCPEDHASAWPTIRVTLRQPPPLDTRLRVEDGVASDGDEVVATAEVVGDELEAVTEVDPATAAAARTSYAGLTTHPFPGCFACGPEREQDDGLRIFPGRVEDDPEGRVRVASTWTPHQSHAEDWHAYVDDHLRASLPVTWAALDCVGGWAGDLTERPMVLGRITARVDTLPVVGEPHVVVGAALGGEGRKTYTAATLYDADGRVVALAEHVWVGVDPVAFNQLRA</sequence>
<keyword evidence="2" id="KW-1185">Reference proteome</keyword>